<gene>
    <name evidence="7" type="ORF">C8D76_103121</name>
</gene>
<reference evidence="7 8" key="1">
    <citation type="submission" date="2018-05" db="EMBL/GenBank/DDBJ databases">
        <title>Genomic Encyclopedia of Type Strains, Phase IV (KMG-IV): sequencing the most valuable type-strain genomes for metagenomic binning, comparative biology and taxonomic classification.</title>
        <authorList>
            <person name="Goeker M."/>
        </authorList>
    </citation>
    <scope>NUCLEOTIDE SEQUENCE [LARGE SCALE GENOMIC DNA]</scope>
    <source>
        <strain evidence="7 8">DSM 22999</strain>
    </source>
</reference>
<keyword evidence="5 6" id="KW-0326">Glycosidase</keyword>
<dbReference type="InterPro" id="IPR051018">
    <property type="entry name" value="Bacteriophage_GH24"/>
</dbReference>
<dbReference type="SUPFAM" id="SSF53955">
    <property type="entry name" value="Lysozyme-like"/>
    <property type="match status" value="1"/>
</dbReference>
<dbReference type="PANTHER" id="PTHR38107">
    <property type="match status" value="1"/>
</dbReference>
<dbReference type="InterPro" id="IPR023346">
    <property type="entry name" value="Lysozyme-like_dom_sf"/>
</dbReference>
<evidence type="ECO:0000256" key="1">
    <source>
        <dbReference type="ARBA" id="ARBA00000632"/>
    </source>
</evidence>
<evidence type="ECO:0000256" key="6">
    <source>
        <dbReference type="RuleBase" id="RU003788"/>
    </source>
</evidence>
<evidence type="ECO:0000256" key="4">
    <source>
        <dbReference type="ARBA" id="ARBA00022801"/>
    </source>
</evidence>
<dbReference type="GO" id="GO:0009253">
    <property type="term" value="P:peptidoglycan catabolic process"/>
    <property type="evidence" value="ECO:0007669"/>
    <property type="project" value="InterPro"/>
</dbReference>
<evidence type="ECO:0000313" key="7">
    <source>
        <dbReference type="EMBL" id="PVX40548.1"/>
    </source>
</evidence>
<keyword evidence="8" id="KW-1185">Reference proteome</keyword>
<evidence type="ECO:0000256" key="5">
    <source>
        <dbReference type="ARBA" id="ARBA00023295"/>
    </source>
</evidence>
<dbReference type="InterPro" id="IPR023347">
    <property type="entry name" value="Lysozyme_dom_sf"/>
</dbReference>
<dbReference type="AlphaFoldDB" id="A0A2U0TAE8"/>
<dbReference type="GO" id="GO:0003796">
    <property type="term" value="F:lysozyme activity"/>
    <property type="evidence" value="ECO:0007669"/>
    <property type="project" value="UniProtKB-EC"/>
</dbReference>
<dbReference type="Pfam" id="PF00959">
    <property type="entry name" value="Phage_lysozyme"/>
    <property type="match status" value="1"/>
</dbReference>
<organism evidence="7 8">
    <name type="scientific">Alitibacter langaaensis DSM 22999</name>
    <dbReference type="NCBI Taxonomy" id="1122935"/>
    <lineage>
        <taxon>Bacteria</taxon>
        <taxon>Pseudomonadati</taxon>
        <taxon>Pseudomonadota</taxon>
        <taxon>Gammaproteobacteria</taxon>
        <taxon>Pasteurellales</taxon>
        <taxon>Pasteurellaceae</taxon>
        <taxon>Alitibacter</taxon>
    </lineage>
</organism>
<keyword evidence="4 6" id="KW-0378">Hydrolase</keyword>
<dbReference type="EC" id="3.2.1.17" evidence="6"/>
<comment type="catalytic activity">
    <reaction evidence="1 6">
        <text>Hydrolysis of (1-&gt;4)-beta-linkages between N-acetylmuramic acid and N-acetyl-D-glucosamine residues in a peptidoglycan and between N-acetyl-D-glucosamine residues in chitodextrins.</text>
        <dbReference type="EC" id="3.2.1.17"/>
    </reaction>
</comment>
<dbReference type="HAMAP" id="MF_04110">
    <property type="entry name" value="ENDOLYSIN_T4"/>
    <property type="match status" value="1"/>
</dbReference>
<evidence type="ECO:0000256" key="3">
    <source>
        <dbReference type="ARBA" id="ARBA00022638"/>
    </source>
</evidence>
<dbReference type="CDD" id="cd16901">
    <property type="entry name" value="lyz_P1"/>
    <property type="match status" value="1"/>
</dbReference>
<proteinExistence type="inferred from homology"/>
<keyword evidence="3 6" id="KW-0081">Bacteriolytic enzyme</keyword>
<name>A0A2U0TAE8_9PAST</name>
<evidence type="ECO:0000313" key="8">
    <source>
        <dbReference type="Proteomes" id="UP000245909"/>
    </source>
</evidence>
<dbReference type="GO" id="GO:0042742">
    <property type="term" value="P:defense response to bacterium"/>
    <property type="evidence" value="ECO:0007669"/>
    <property type="project" value="UniProtKB-KW"/>
</dbReference>
<dbReference type="EMBL" id="QENU01000003">
    <property type="protein sequence ID" value="PVX40548.1"/>
    <property type="molecule type" value="Genomic_DNA"/>
</dbReference>
<comment type="similarity">
    <text evidence="6">Belongs to the glycosyl hydrolase 24 family.</text>
</comment>
<accession>A0A2U0TAE8</accession>
<dbReference type="GO" id="GO:0031640">
    <property type="term" value="P:killing of cells of another organism"/>
    <property type="evidence" value="ECO:0007669"/>
    <property type="project" value="UniProtKB-KW"/>
</dbReference>
<dbReference type="Gene3D" id="1.10.530.40">
    <property type="match status" value="1"/>
</dbReference>
<dbReference type="GO" id="GO:0016998">
    <property type="term" value="P:cell wall macromolecule catabolic process"/>
    <property type="evidence" value="ECO:0007669"/>
    <property type="project" value="InterPro"/>
</dbReference>
<dbReference type="InterPro" id="IPR034690">
    <property type="entry name" value="Endolysin_T4_type"/>
</dbReference>
<evidence type="ECO:0000256" key="2">
    <source>
        <dbReference type="ARBA" id="ARBA00022529"/>
    </source>
</evidence>
<dbReference type="InterPro" id="IPR002196">
    <property type="entry name" value="Glyco_hydro_24"/>
</dbReference>
<protein>
    <recommendedName>
        <fullName evidence="6">Lysozyme</fullName>
        <ecNumber evidence="6">3.2.1.17</ecNumber>
    </recommendedName>
</protein>
<sequence length="178" mass="19620">MMTGLKKLSAICGVSSIIAITLFYFGDEIKTSEKGLEIIGQAEGCRREPYKCPANVLTVGIGSTEQSGGKIEHRVYTDLEIASRWKTDIKKAEQCVFQYANGRNIPQSVFDAAVSLTFNAGCGTVKNSTMFRKIKARDYLGACNELPRWVYAGGKKLPGLEIRREKEKALCLTSLKRG</sequence>
<keyword evidence="2 6" id="KW-0929">Antimicrobial</keyword>
<dbReference type="Proteomes" id="UP000245909">
    <property type="component" value="Unassembled WGS sequence"/>
</dbReference>
<comment type="caution">
    <text evidence="7">The sequence shown here is derived from an EMBL/GenBank/DDBJ whole genome shotgun (WGS) entry which is preliminary data.</text>
</comment>
<dbReference type="PANTHER" id="PTHR38107:SF4">
    <property type="entry name" value="LYSOZYME"/>
    <property type="match status" value="1"/>
</dbReference>